<dbReference type="EC" id="2.1.1.200" evidence="5"/>
<name>C3XA40_OXAFO</name>
<dbReference type="Pfam" id="PF00588">
    <property type="entry name" value="SpoU_methylase"/>
    <property type="match status" value="1"/>
</dbReference>
<evidence type="ECO:0000313" key="8">
    <source>
        <dbReference type="Proteomes" id="UP000005089"/>
    </source>
</evidence>
<feature type="domain" description="tRNA/rRNA methyltransferase SpoU type" evidence="6">
    <location>
        <begin position="14"/>
        <end position="165"/>
    </location>
</feature>
<keyword evidence="4 5" id="KW-0949">S-adenosyl-L-methionine</keyword>
<organism evidence="7 8">
    <name type="scientific">Oxalobacter formigenes OXCC13</name>
    <dbReference type="NCBI Taxonomy" id="556269"/>
    <lineage>
        <taxon>Bacteria</taxon>
        <taxon>Pseudomonadati</taxon>
        <taxon>Pseudomonadota</taxon>
        <taxon>Betaproteobacteria</taxon>
        <taxon>Burkholderiales</taxon>
        <taxon>Oxalobacteraceae</taxon>
        <taxon>Oxalobacter</taxon>
    </lineage>
</organism>
<dbReference type="GO" id="GO:0106339">
    <property type="term" value="F:tRNA (cytidine(32)-2'-O)-methyltransferase activity"/>
    <property type="evidence" value="ECO:0007669"/>
    <property type="project" value="RHEA"/>
</dbReference>
<comment type="similarity">
    <text evidence="1">Belongs to the class IV-like SAM-binding methyltransferase superfamily. RNA methyltransferase TrmH family.</text>
</comment>
<dbReference type="HOGENOM" id="CLU_056931_0_0_4"/>
<dbReference type="STRING" id="847.BRW83_1047"/>
<evidence type="ECO:0000256" key="3">
    <source>
        <dbReference type="ARBA" id="ARBA00022679"/>
    </source>
</evidence>
<dbReference type="OrthoDB" id="9806346at2"/>
<dbReference type="InterPro" id="IPR029028">
    <property type="entry name" value="Alpha/beta_knot_MTases"/>
</dbReference>
<comment type="catalytic activity">
    <reaction evidence="5">
        <text>uridine(32) in tRNA + S-adenosyl-L-methionine = 2'-O-methyluridine(32) in tRNA + S-adenosyl-L-homocysteine + H(+)</text>
        <dbReference type="Rhea" id="RHEA:42936"/>
        <dbReference type="Rhea" id="RHEA-COMP:10107"/>
        <dbReference type="Rhea" id="RHEA-COMP:10290"/>
        <dbReference type="ChEBI" id="CHEBI:15378"/>
        <dbReference type="ChEBI" id="CHEBI:57856"/>
        <dbReference type="ChEBI" id="CHEBI:59789"/>
        <dbReference type="ChEBI" id="CHEBI:65315"/>
        <dbReference type="ChEBI" id="CHEBI:74478"/>
        <dbReference type="EC" id="2.1.1.200"/>
    </reaction>
</comment>
<keyword evidence="2 5" id="KW-0489">Methyltransferase</keyword>
<keyword evidence="5" id="KW-0819">tRNA processing</keyword>
<dbReference type="Gene3D" id="3.40.1280.10">
    <property type="match status" value="1"/>
</dbReference>
<dbReference type="InterPro" id="IPR029026">
    <property type="entry name" value="tRNA_m1G_MTases_N"/>
</dbReference>
<evidence type="ECO:0000256" key="1">
    <source>
        <dbReference type="ARBA" id="ARBA00007228"/>
    </source>
</evidence>
<comment type="subunit">
    <text evidence="5">Homodimer.</text>
</comment>
<proteinExistence type="inferred from homology"/>
<dbReference type="NCBIfam" id="TIGR00050">
    <property type="entry name" value="rRNA_methyl_1"/>
    <property type="match status" value="1"/>
</dbReference>
<dbReference type="PANTHER" id="PTHR42786:SF2">
    <property type="entry name" value="TRNA (CYTIDINE_URIDINE-2'-O-)-METHYLTRANSFERASE TRMJ"/>
    <property type="match status" value="1"/>
</dbReference>
<protein>
    <recommendedName>
        <fullName evidence="5">tRNA (cytidine/uridine-2'-O-)-methyltransferase TrmJ</fullName>
        <ecNumber evidence="5">2.1.1.200</ecNumber>
    </recommendedName>
    <alternativeName>
        <fullName evidence="5">tRNA (cytidine(32)/uridine(32)-2'-O)-methyltransferase</fullName>
    </alternativeName>
    <alternativeName>
        <fullName evidence="5">tRNA Cm32/Um32 methyltransferase</fullName>
    </alternativeName>
</protein>
<comment type="subcellular location">
    <subcellularLocation>
        <location evidence="5">Cytoplasm</location>
    </subcellularLocation>
</comment>
<dbReference type="PANTHER" id="PTHR42786">
    <property type="entry name" value="TRNA/RRNA METHYLTRANSFERASE"/>
    <property type="match status" value="1"/>
</dbReference>
<keyword evidence="5" id="KW-0963">Cytoplasm</keyword>
<dbReference type="EMBL" id="GG658170">
    <property type="protein sequence ID" value="EEO30066.1"/>
    <property type="molecule type" value="Genomic_DNA"/>
</dbReference>
<dbReference type="Gene3D" id="1.10.8.590">
    <property type="match status" value="1"/>
</dbReference>
<reference evidence="7 8" key="1">
    <citation type="submission" date="2009-02" db="EMBL/GenBank/DDBJ databases">
        <title>The Genome Sequence of Oxalobacter formigenes OXCC13.</title>
        <authorList>
            <consortium name="The Broad Institute Genome Sequencing Platform"/>
            <person name="Ward D."/>
            <person name="Young S.K."/>
            <person name="Kodira C.D."/>
            <person name="Zeng Q."/>
            <person name="Koehrsen M."/>
            <person name="Alvarado L."/>
            <person name="Berlin A."/>
            <person name="Borenstein D."/>
            <person name="Chen Z."/>
            <person name="Engels R."/>
            <person name="Freedman E."/>
            <person name="Gellesch M."/>
            <person name="Goldberg J."/>
            <person name="Griggs A."/>
            <person name="Gujja S."/>
            <person name="Heiman D."/>
            <person name="Hepburn T."/>
            <person name="Howarth C."/>
            <person name="Jen D."/>
            <person name="Larson L."/>
            <person name="Lewis B."/>
            <person name="Mehta T."/>
            <person name="Park D."/>
            <person name="Pearson M."/>
            <person name="Roberts A."/>
            <person name="Saif S."/>
            <person name="Shea T."/>
            <person name="Shenoy N."/>
            <person name="Sisk P."/>
            <person name="Stolte C."/>
            <person name="Sykes S."/>
            <person name="Walk T."/>
            <person name="White J."/>
            <person name="Yandava C."/>
            <person name="Allison M.J."/>
            <person name="Lander E."/>
            <person name="Nusbaum C."/>
            <person name="Galagan J."/>
            <person name="Birren B."/>
        </authorList>
    </citation>
    <scope>NUCLEOTIDE SEQUENCE [LARGE SCALE GENOMIC DNA]</scope>
    <source>
        <strain evidence="7 8">OXCC13</strain>
    </source>
</reference>
<evidence type="ECO:0000256" key="4">
    <source>
        <dbReference type="ARBA" id="ARBA00022691"/>
    </source>
</evidence>
<dbReference type="InterPro" id="IPR004384">
    <property type="entry name" value="RNA_MeTrfase_TrmJ/LasT"/>
</dbReference>
<comment type="function">
    <text evidence="5">Catalyzes the formation of 2'O-methylated cytidine (Cm32) or 2'O-methylated uridine (Um32) at position 32 in tRNA.</text>
</comment>
<comment type="catalytic activity">
    <reaction evidence="5">
        <text>cytidine(32) in tRNA + S-adenosyl-L-methionine = 2'-O-methylcytidine(32) in tRNA + S-adenosyl-L-homocysteine + H(+)</text>
        <dbReference type="Rhea" id="RHEA:42932"/>
        <dbReference type="Rhea" id="RHEA-COMP:10288"/>
        <dbReference type="Rhea" id="RHEA-COMP:10289"/>
        <dbReference type="ChEBI" id="CHEBI:15378"/>
        <dbReference type="ChEBI" id="CHEBI:57856"/>
        <dbReference type="ChEBI" id="CHEBI:59789"/>
        <dbReference type="ChEBI" id="CHEBI:74495"/>
        <dbReference type="ChEBI" id="CHEBI:82748"/>
        <dbReference type="EC" id="2.1.1.200"/>
    </reaction>
</comment>
<dbReference type="CDD" id="cd18093">
    <property type="entry name" value="SpoU-like_TrmJ"/>
    <property type="match status" value="1"/>
</dbReference>
<evidence type="ECO:0000256" key="5">
    <source>
        <dbReference type="RuleBase" id="RU362024"/>
    </source>
</evidence>
<evidence type="ECO:0000259" key="6">
    <source>
        <dbReference type="Pfam" id="PF00588"/>
    </source>
</evidence>
<dbReference type="SUPFAM" id="SSF75217">
    <property type="entry name" value="alpha/beta knot"/>
    <property type="match status" value="1"/>
</dbReference>
<keyword evidence="8" id="KW-1185">Reference proteome</keyword>
<dbReference type="AlphaFoldDB" id="C3XA40"/>
<evidence type="ECO:0000313" key="7">
    <source>
        <dbReference type="EMBL" id="EEO30066.1"/>
    </source>
</evidence>
<evidence type="ECO:0000256" key="2">
    <source>
        <dbReference type="ARBA" id="ARBA00022603"/>
    </source>
</evidence>
<accession>C3XA40</accession>
<dbReference type="InterPro" id="IPR001537">
    <property type="entry name" value="SpoU_MeTrfase"/>
</dbReference>
<keyword evidence="3 7" id="KW-0808">Transferase</keyword>
<sequence>MNQRKTDTSVFSTLRFILVGTSHPGNVGAAARAIKTMGFSRLVLVKPRFGDVLKQEEAIAFASGAQDILENALIVETLEEALEDCHFAAALSARLREFSPPIFTPRQFADNIFTGEHANCALVFGSERYGLSNEDVEQCHALINIPANPDYSSLNLAQAIQILAYECRMAILDKENLPTRDEHIGFHGEPASVDQINRMFIHLETALTTIGFLNPDNPKKLMPRLRRLFSRSSLETEEVNILRGIARQIEKQSTGKK</sequence>
<dbReference type="GeneID" id="77134936"/>
<dbReference type="Proteomes" id="UP000005089">
    <property type="component" value="Unassembled WGS sequence"/>
</dbReference>
<dbReference type="GO" id="GO:0160206">
    <property type="term" value="F:tRNA (cytidine(32)/uridine(32)-2'-O)-methyltransferase activity"/>
    <property type="evidence" value="ECO:0007669"/>
    <property type="project" value="UniProtKB-EC"/>
</dbReference>
<dbReference type="eggNOG" id="COG0565">
    <property type="taxonomic scope" value="Bacteria"/>
</dbReference>
<dbReference type="GO" id="GO:0003723">
    <property type="term" value="F:RNA binding"/>
    <property type="evidence" value="ECO:0007669"/>
    <property type="project" value="InterPro"/>
</dbReference>
<dbReference type="RefSeq" id="WP_005880933.1">
    <property type="nucleotide sequence ID" value="NZ_CP019430.1"/>
</dbReference>
<dbReference type="PIRSF" id="PIRSF004808">
    <property type="entry name" value="LasT"/>
    <property type="match status" value="1"/>
</dbReference>
<dbReference type="GO" id="GO:0005829">
    <property type="term" value="C:cytosol"/>
    <property type="evidence" value="ECO:0007669"/>
    <property type="project" value="TreeGrafter"/>
</dbReference>
<dbReference type="FunFam" id="3.40.1280.10:FF:000006">
    <property type="entry name" value="Uncharacterized tRNA/rRNA methyltransferase HI_0380"/>
    <property type="match status" value="1"/>
</dbReference>
<dbReference type="GO" id="GO:0002128">
    <property type="term" value="P:tRNA nucleoside ribose methylation"/>
    <property type="evidence" value="ECO:0007669"/>
    <property type="project" value="TreeGrafter"/>
</dbReference>
<gene>
    <name evidence="5" type="primary">trmJ</name>
    <name evidence="7" type="ORF">OFBG_01094</name>
</gene>